<organism evidence="2 3">
    <name type="scientific">Catellatospora bangladeshensis</name>
    <dbReference type="NCBI Taxonomy" id="310355"/>
    <lineage>
        <taxon>Bacteria</taxon>
        <taxon>Bacillati</taxon>
        <taxon>Actinomycetota</taxon>
        <taxon>Actinomycetes</taxon>
        <taxon>Micromonosporales</taxon>
        <taxon>Micromonosporaceae</taxon>
        <taxon>Catellatospora</taxon>
    </lineage>
</organism>
<dbReference type="RefSeq" id="WP_203753150.1">
    <property type="nucleotide sequence ID" value="NZ_BONF01000039.1"/>
</dbReference>
<feature type="transmembrane region" description="Helical" evidence="1">
    <location>
        <begin position="129"/>
        <end position="153"/>
    </location>
</feature>
<keyword evidence="1" id="KW-1133">Transmembrane helix</keyword>
<proteinExistence type="predicted"/>
<feature type="transmembrane region" description="Helical" evidence="1">
    <location>
        <begin position="160"/>
        <end position="184"/>
    </location>
</feature>
<keyword evidence="3" id="KW-1185">Reference proteome</keyword>
<protein>
    <recommendedName>
        <fullName evidence="4">DUF4386 family protein</fullName>
    </recommendedName>
</protein>
<gene>
    <name evidence="2" type="ORF">Cba03nite_59600</name>
</gene>
<sequence>MSHEMRWGGIAGIAAVALAVLGRLLLGSAPPLGSSGPVIAEYLSGHRTAIVTAMLLYAAAVVAAVWFGITLAALLRRAGESGVVPMLVAGGFILAGAVGLFIVVVFAGMTYAMATHPPLLALAAGPYTALTVAGLLAGVASALPLGAAAIGIARTHALPIWLAWLAGVLAAVRVLAALGVATGVVAPSLVAVQAVIGILAAAWLLATSWLLVREHLPTTSAVHTRHA</sequence>
<evidence type="ECO:0000313" key="2">
    <source>
        <dbReference type="EMBL" id="GIF84611.1"/>
    </source>
</evidence>
<name>A0A8J3NLZ7_9ACTN</name>
<accession>A0A8J3NLZ7</accession>
<comment type="caution">
    <text evidence="2">The sequence shown here is derived from an EMBL/GenBank/DDBJ whole genome shotgun (WGS) entry which is preliminary data.</text>
</comment>
<evidence type="ECO:0000256" key="1">
    <source>
        <dbReference type="SAM" id="Phobius"/>
    </source>
</evidence>
<keyword evidence="1" id="KW-0812">Transmembrane</keyword>
<evidence type="ECO:0008006" key="4">
    <source>
        <dbReference type="Google" id="ProtNLM"/>
    </source>
</evidence>
<feature type="transmembrane region" description="Helical" evidence="1">
    <location>
        <begin position="190"/>
        <end position="212"/>
    </location>
</feature>
<evidence type="ECO:0000313" key="3">
    <source>
        <dbReference type="Proteomes" id="UP000601223"/>
    </source>
</evidence>
<dbReference type="Proteomes" id="UP000601223">
    <property type="component" value="Unassembled WGS sequence"/>
</dbReference>
<dbReference type="AlphaFoldDB" id="A0A8J3NLZ7"/>
<feature type="transmembrane region" description="Helical" evidence="1">
    <location>
        <begin position="87"/>
        <end position="109"/>
    </location>
</feature>
<reference evidence="2 3" key="1">
    <citation type="submission" date="2021-01" db="EMBL/GenBank/DDBJ databases">
        <title>Whole genome shotgun sequence of Catellatospora bangladeshensis NBRC 107357.</title>
        <authorList>
            <person name="Komaki H."/>
            <person name="Tamura T."/>
        </authorList>
    </citation>
    <scope>NUCLEOTIDE SEQUENCE [LARGE SCALE GENOMIC DNA]</scope>
    <source>
        <strain evidence="2 3">NBRC 107357</strain>
    </source>
</reference>
<keyword evidence="1" id="KW-0472">Membrane</keyword>
<dbReference type="EMBL" id="BONF01000039">
    <property type="protein sequence ID" value="GIF84611.1"/>
    <property type="molecule type" value="Genomic_DNA"/>
</dbReference>
<feature type="transmembrane region" description="Helical" evidence="1">
    <location>
        <begin position="50"/>
        <end position="75"/>
    </location>
</feature>